<feature type="region of interest" description="Disordered" evidence="1">
    <location>
        <begin position="51"/>
        <end position="82"/>
    </location>
</feature>
<dbReference type="AlphaFoldDB" id="E9HUG2"/>
<dbReference type="HOGENOM" id="CLU_2560595_0_0_1"/>
<reference evidence="2 3" key="1">
    <citation type="journal article" date="2011" name="Science">
        <title>The ecoresponsive genome of Daphnia pulex.</title>
        <authorList>
            <person name="Colbourne J.K."/>
            <person name="Pfrender M.E."/>
            <person name="Gilbert D."/>
            <person name="Thomas W.K."/>
            <person name="Tucker A."/>
            <person name="Oakley T.H."/>
            <person name="Tokishita S."/>
            <person name="Aerts A."/>
            <person name="Arnold G.J."/>
            <person name="Basu M.K."/>
            <person name="Bauer D.J."/>
            <person name="Caceres C.E."/>
            <person name="Carmel L."/>
            <person name="Casola C."/>
            <person name="Choi J.H."/>
            <person name="Detter J.C."/>
            <person name="Dong Q."/>
            <person name="Dusheyko S."/>
            <person name="Eads B.D."/>
            <person name="Frohlich T."/>
            <person name="Geiler-Samerotte K.A."/>
            <person name="Gerlach D."/>
            <person name="Hatcher P."/>
            <person name="Jogdeo S."/>
            <person name="Krijgsveld J."/>
            <person name="Kriventseva E.V."/>
            <person name="Kultz D."/>
            <person name="Laforsch C."/>
            <person name="Lindquist E."/>
            <person name="Lopez J."/>
            <person name="Manak J.R."/>
            <person name="Muller J."/>
            <person name="Pangilinan J."/>
            <person name="Patwardhan R.P."/>
            <person name="Pitluck S."/>
            <person name="Pritham E.J."/>
            <person name="Rechtsteiner A."/>
            <person name="Rho M."/>
            <person name="Rogozin I.B."/>
            <person name="Sakarya O."/>
            <person name="Salamov A."/>
            <person name="Schaack S."/>
            <person name="Shapiro H."/>
            <person name="Shiga Y."/>
            <person name="Skalitzky C."/>
            <person name="Smith Z."/>
            <person name="Souvorov A."/>
            <person name="Sung W."/>
            <person name="Tang Z."/>
            <person name="Tsuchiya D."/>
            <person name="Tu H."/>
            <person name="Vos H."/>
            <person name="Wang M."/>
            <person name="Wolf Y.I."/>
            <person name="Yamagata H."/>
            <person name="Yamada T."/>
            <person name="Ye Y."/>
            <person name="Shaw J.R."/>
            <person name="Andrews J."/>
            <person name="Crease T.J."/>
            <person name="Tang H."/>
            <person name="Lucas S.M."/>
            <person name="Robertson H.M."/>
            <person name="Bork P."/>
            <person name="Koonin E.V."/>
            <person name="Zdobnov E.M."/>
            <person name="Grigoriev I.V."/>
            <person name="Lynch M."/>
            <person name="Boore J.L."/>
        </authorList>
    </citation>
    <scope>NUCLEOTIDE SEQUENCE [LARGE SCALE GENOMIC DNA]</scope>
</reference>
<sequence length="82" mass="9401">MLKYLNLYGLIANQDASTSASTFSAKNLLFTKYHQNWSTGMNTTSPMKILGEEDYGKETSDTENENHFKYEKGSEKKDEYSE</sequence>
<accession>E9HUG2</accession>
<dbReference type="EMBL" id="GL732809">
    <property type="protein sequence ID" value="EFX64617.1"/>
    <property type="molecule type" value="Genomic_DNA"/>
</dbReference>
<evidence type="ECO:0000313" key="2">
    <source>
        <dbReference type="EMBL" id="EFX64617.1"/>
    </source>
</evidence>
<organism evidence="2 3">
    <name type="scientific">Daphnia pulex</name>
    <name type="common">Water flea</name>
    <dbReference type="NCBI Taxonomy" id="6669"/>
    <lineage>
        <taxon>Eukaryota</taxon>
        <taxon>Metazoa</taxon>
        <taxon>Ecdysozoa</taxon>
        <taxon>Arthropoda</taxon>
        <taxon>Crustacea</taxon>
        <taxon>Branchiopoda</taxon>
        <taxon>Diplostraca</taxon>
        <taxon>Cladocera</taxon>
        <taxon>Anomopoda</taxon>
        <taxon>Daphniidae</taxon>
        <taxon>Daphnia</taxon>
    </lineage>
</organism>
<evidence type="ECO:0000313" key="3">
    <source>
        <dbReference type="Proteomes" id="UP000000305"/>
    </source>
</evidence>
<evidence type="ECO:0000256" key="1">
    <source>
        <dbReference type="SAM" id="MobiDB-lite"/>
    </source>
</evidence>
<gene>
    <name evidence="2" type="ORF">DAPPUDRAFT_334009</name>
</gene>
<name>E9HUG2_DAPPU</name>
<dbReference type="InParanoid" id="E9HUG2"/>
<dbReference type="Proteomes" id="UP000000305">
    <property type="component" value="Unassembled WGS sequence"/>
</dbReference>
<protein>
    <submittedName>
        <fullName evidence="2">Uncharacterized protein</fullName>
    </submittedName>
</protein>
<proteinExistence type="predicted"/>
<keyword evidence="3" id="KW-1185">Reference proteome</keyword>
<dbReference type="KEGG" id="dpx:DAPPUDRAFT_334009"/>